<dbReference type="Pfam" id="PF04290">
    <property type="entry name" value="DctQ"/>
    <property type="match status" value="1"/>
</dbReference>
<dbReference type="Proteomes" id="UP000463949">
    <property type="component" value="Chromosome"/>
</dbReference>
<evidence type="ECO:0000256" key="5">
    <source>
        <dbReference type="ARBA" id="ARBA00022692"/>
    </source>
</evidence>
<dbReference type="AlphaFoldDB" id="A0A857GQA4"/>
<gene>
    <name evidence="12" type="ORF">CTT34_17590</name>
</gene>
<feature type="region of interest" description="Disordered" evidence="10">
    <location>
        <begin position="183"/>
        <end position="206"/>
    </location>
</feature>
<evidence type="ECO:0000256" key="9">
    <source>
        <dbReference type="RuleBase" id="RU369079"/>
    </source>
</evidence>
<evidence type="ECO:0000256" key="8">
    <source>
        <dbReference type="ARBA" id="ARBA00038436"/>
    </source>
</evidence>
<dbReference type="PANTHER" id="PTHR35011:SF2">
    <property type="entry name" value="2,3-DIKETO-L-GULONATE TRAP TRANSPORTER SMALL PERMEASE PROTEIN YIAM"/>
    <property type="match status" value="1"/>
</dbReference>
<comment type="similarity">
    <text evidence="8 9">Belongs to the TRAP transporter small permease family.</text>
</comment>
<dbReference type="GO" id="GO:0015740">
    <property type="term" value="P:C4-dicarboxylate transport"/>
    <property type="evidence" value="ECO:0007669"/>
    <property type="project" value="TreeGrafter"/>
</dbReference>
<accession>A0A857GQA4</accession>
<evidence type="ECO:0000256" key="2">
    <source>
        <dbReference type="ARBA" id="ARBA00022448"/>
    </source>
</evidence>
<evidence type="ECO:0000256" key="6">
    <source>
        <dbReference type="ARBA" id="ARBA00022989"/>
    </source>
</evidence>
<keyword evidence="2 9" id="KW-0813">Transport</keyword>
<dbReference type="EMBL" id="CP024621">
    <property type="protein sequence ID" value="QHD51355.1"/>
    <property type="molecule type" value="Genomic_DNA"/>
</dbReference>
<dbReference type="KEGG" id="hmd:CTT34_17590"/>
<protein>
    <recommendedName>
        <fullName evidence="9">TRAP transporter small permease protein</fullName>
    </recommendedName>
</protein>
<feature type="domain" description="Tripartite ATP-independent periplasmic transporters DctQ component" evidence="11">
    <location>
        <begin position="41"/>
        <end position="179"/>
    </location>
</feature>
<reference evidence="12 13" key="1">
    <citation type="submission" date="2017-10" db="EMBL/GenBank/DDBJ databases">
        <title>Coral associated bacteria.</title>
        <authorList>
            <person name="Wang X."/>
        </authorList>
    </citation>
    <scope>NUCLEOTIDE SEQUENCE [LARGE SCALE GENOMIC DNA]</scope>
    <source>
        <strain evidence="12 13">SCSIO 43005</strain>
    </source>
</reference>
<keyword evidence="3" id="KW-1003">Cell membrane</keyword>
<feature type="transmembrane region" description="Helical" evidence="9">
    <location>
        <begin position="113"/>
        <end position="134"/>
    </location>
</feature>
<dbReference type="GO" id="GO:0022857">
    <property type="term" value="F:transmembrane transporter activity"/>
    <property type="evidence" value="ECO:0007669"/>
    <property type="project" value="UniProtKB-UniRule"/>
</dbReference>
<evidence type="ECO:0000259" key="11">
    <source>
        <dbReference type="Pfam" id="PF04290"/>
    </source>
</evidence>
<evidence type="ECO:0000256" key="7">
    <source>
        <dbReference type="ARBA" id="ARBA00023136"/>
    </source>
</evidence>
<evidence type="ECO:0000256" key="3">
    <source>
        <dbReference type="ARBA" id="ARBA00022475"/>
    </source>
</evidence>
<evidence type="ECO:0000313" key="12">
    <source>
        <dbReference type="EMBL" id="QHD51355.1"/>
    </source>
</evidence>
<dbReference type="OrthoDB" id="6900059at2"/>
<dbReference type="PANTHER" id="PTHR35011">
    <property type="entry name" value="2,3-DIKETO-L-GULONATE TRAP TRANSPORTER SMALL PERMEASE PROTEIN YIAM"/>
    <property type="match status" value="1"/>
</dbReference>
<evidence type="ECO:0000256" key="1">
    <source>
        <dbReference type="ARBA" id="ARBA00004429"/>
    </source>
</evidence>
<keyword evidence="7 9" id="KW-0472">Membrane</keyword>
<comment type="subcellular location">
    <subcellularLocation>
        <location evidence="1 9">Cell inner membrane</location>
        <topology evidence="1 9">Multi-pass membrane protein</topology>
    </subcellularLocation>
</comment>
<proteinExistence type="inferred from homology"/>
<evidence type="ECO:0000256" key="10">
    <source>
        <dbReference type="SAM" id="MobiDB-lite"/>
    </source>
</evidence>
<keyword evidence="6 9" id="KW-1133">Transmembrane helix</keyword>
<dbReference type="InterPro" id="IPR055348">
    <property type="entry name" value="DctQ"/>
</dbReference>
<sequence>MSSLATVPTLGTALMRRSLETPCRVAAISGGLLIAALAIITVISILGRWVASAPVLSDIAMLAWVGPITGDYELVEIGTAIAVFLFLPYCHLRGGHVTVDLLVMHAPPIVQCLLAVVAETLFFVVAGLMTWRLYHGLLDKRRYMETSMLLDIPLWWGYVGGLVGFILLTLVCLYRALDACTHNPQQHGSTKSSLAEVQESSAQGDS</sequence>
<dbReference type="RefSeq" id="WP_159343567.1">
    <property type="nucleotide sequence ID" value="NZ_CP024621.1"/>
</dbReference>
<dbReference type="GO" id="GO:0005886">
    <property type="term" value="C:plasma membrane"/>
    <property type="evidence" value="ECO:0007669"/>
    <property type="project" value="UniProtKB-SubCell"/>
</dbReference>
<evidence type="ECO:0000256" key="4">
    <source>
        <dbReference type="ARBA" id="ARBA00022519"/>
    </source>
</evidence>
<feature type="transmembrane region" description="Helical" evidence="9">
    <location>
        <begin position="154"/>
        <end position="177"/>
    </location>
</feature>
<comment type="subunit">
    <text evidence="9">The complex comprises the extracytoplasmic solute receptor protein and the two transmembrane proteins.</text>
</comment>
<feature type="transmembrane region" description="Helical" evidence="9">
    <location>
        <begin position="74"/>
        <end position="92"/>
    </location>
</feature>
<name>A0A857GQA4_9GAMM</name>
<evidence type="ECO:0000313" key="13">
    <source>
        <dbReference type="Proteomes" id="UP000463949"/>
    </source>
</evidence>
<feature type="transmembrane region" description="Helical" evidence="9">
    <location>
        <begin position="25"/>
        <end position="51"/>
    </location>
</feature>
<keyword evidence="4 9" id="KW-0997">Cell inner membrane</keyword>
<dbReference type="InterPro" id="IPR007387">
    <property type="entry name" value="TRAP_DctQ"/>
</dbReference>
<keyword evidence="5 9" id="KW-0812">Transmembrane</keyword>
<organism evidence="12 13">
    <name type="scientific">Vreelandella aquamarina</name>
    <dbReference type="NCBI Taxonomy" id="77097"/>
    <lineage>
        <taxon>Bacteria</taxon>
        <taxon>Pseudomonadati</taxon>
        <taxon>Pseudomonadota</taxon>
        <taxon>Gammaproteobacteria</taxon>
        <taxon>Oceanospirillales</taxon>
        <taxon>Halomonadaceae</taxon>
        <taxon>Vreelandella</taxon>
    </lineage>
</organism>
<comment type="function">
    <text evidence="9">Part of the tripartite ATP-independent periplasmic (TRAP) transport system.</text>
</comment>